<name>A0A445CJP5_ARAHY</name>
<proteinExistence type="inferred from homology"/>
<dbReference type="InterPro" id="IPR018289">
    <property type="entry name" value="MULE_transposase_dom"/>
</dbReference>
<dbReference type="GO" id="GO:0008270">
    <property type="term" value="F:zinc ion binding"/>
    <property type="evidence" value="ECO:0007669"/>
    <property type="project" value="UniProtKB-UniRule"/>
</dbReference>
<protein>
    <recommendedName>
        <fullName evidence="1">Protein FAR1-RELATED SEQUENCE</fullName>
    </recommendedName>
</protein>
<dbReference type="STRING" id="3818.A0A445CJP5"/>
<reference evidence="4 5" key="1">
    <citation type="submission" date="2019-01" db="EMBL/GenBank/DDBJ databases">
        <title>Sequencing of cultivated peanut Arachis hypogaea provides insights into genome evolution and oil improvement.</title>
        <authorList>
            <person name="Chen X."/>
        </authorList>
    </citation>
    <scope>NUCLEOTIDE SEQUENCE [LARGE SCALE GENOMIC DNA]</scope>
    <source>
        <strain evidence="5">cv. Fuhuasheng</strain>
        <tissue evidence="4">Leaves</tissue>
    </source>
</reference>
<organism evidence="4 5">
    <name type="scientific">Arachis hypogaea</name>
    <name type="common">Peanut</name>
    <dbReference type="NCBI Taxonomy" id="3818"/>
    <lineage>
        <taxon>Eukaryota</taxon>
        <taxon>Viridiplantae</taxon>
        <taxon>Streptophyta</taxon>
        <taxon>Embryophyta</taxon>
        <taxon>Tracheophyta</taxon>
        <taxon>Spermatophyta</taxon>
        <taxon>Magnoliopsida</taxon>
        <taxon>eudicotyledons</taxon>
        <taxon>Gunneridae</taxon>
        <taxon>Pentapetalae</taxon>
        <taxon>rosids</taxon>
        <taxon>fabids</taxon>
        <taxon>Fabales</taxon>
        <taxon>Fabaceae</taxon>
        <taxon>Papilionoideae</taxon>
        <taxon>50 kb inversion clade</taxon>
        <taxon>dalbergioids sensu lato</taxon>
        <taxon>Dalbergieae</taxon>
        <taxon>Pterocarpus clade</taxon>
        <taxon>Arachis</taxon>
    </lineage>
</organism>
<dbReference type="GO" id="GO:0006355">
    <property type="term" value="P:regulation of DNA-templated transcription"/>
    <property type="evidence" value="ECO:0007669"/>
    <property type="project" value="UniProtKB-UniRule"/>
</dbReference>
<dbReference type="AlphaFoldDB" id="A0A445CJP5"/>
<keyword evidence="1" id="KW-0863">Zinc-finger</keyword>
<comment type="function">
    <text evidence="1">Putative transcription activator involved in regulating light control of development.</text>
</comment>
<evidence type="ECO:0000313" key="5">
    <source>
        <dbReference type="Proteomes" id="UP000289738"/>
    </source>
</evidence>
<keyword evidence="5" id="KW-1185">Reference proteome</keyword>
<dbReference type="EMBL" id="SDMP01000006">
    <property type="protein sequence ID" value="RYR51144.1"/>
    <property type="molecule type" value="Genomic_DNA"/>
</dbReference>
<keyword evidence="1" id="KW-0862">Zinc</keyword>
<evidence type="ECO:0000313" key="4">
    <source>
        <dbReference type="EMBL" id="RYR51144.1"/>
    </source>
</evidence>
<dbReference type="Pfam" id="PF10551">
    <property type="entry name" value="MULE"/>
    <property type="match status" value="1"/>
</dbReference>
<evidence type="ECO:0000256" key="1">
    <source>
        <dbReference type="RuleBase" id="RU367018"/>
    </source>
</evidence>
<dbReference type="InterPro" id="IPR031052">
    <property type="entry name" value="FHY3/FAR1"/>
</dbReference>
<keyword evidence="1" id="KW-0479">Metal-binding</keyword>
<dbReference type="PANTHER" id="PTHR31669">
    <property type="entry name" value="PROTEIN FAR1-RELATED SEQUENCE 10-RELATED"/>
    <property type="match status" value="1"/>
</dbReference>
<comment type="subcellular location">
    <subcellularLocation>
        <location evidence="1">Nucleus</location>
    </subcellularLocation>
</comment>
<evidence type="ECO:0000256" key="2">
    <source>
        <dbReference type="SAM" id="MobiDB-lite"/>
    </source>
</evidence>
<comment type="caution">
    <text evidence="4">The sequence shown here is derived from an EMBL/GenBank/DDBJ whole genome shotgun (WGS) entry which is preliminary data.</text>
</comment>
<feature type="region of interest" description="Disordered" evidence="2">
    <location>
        <begin position="403"/>
        <end position="434"/>
    </location>
</feature>
<comment type="similarity">
    <text evidence="1">Belongs to the FHY3/FAR1 family.</text>
</comment>
<accession>A0A445CJP5</accession>
<dbReference type="Proteomes" id="UP000289738">
    <property type="component" value="Chromosome A06"/>
</dbReference>
<dbReference type="PANTHER" id="PTHR31669:SF283">
    <property type="entry name" value="PROTEIN FAR1-RELATED SEQUENCE"/>
    <property type="match status" value="1"/>
</dbReference>
<evidence type="ECO:0000259" key="3">
    <source>
        <dbReference type="Pfam" id="PF10551"/>
    </source>
</evidence>
<dbReference type="GO" id="GO:0005634">
    <property type="term" value="C:nucleus"/>
    <property type="evidence" value="ECO:0007669"/>
    <property type="project" value="UniProtKB-SubCell"/>
</dbReference>
<gene>
    <name evidence="4" type="ORF">Ahy_A06g026189</name>
</gene>
<feature type="domain" description="MULE transposase" evidence="3">
    <location>
        <begin position="160"/>
        <end position="219"/>
    </location>
</feature>
<keyword evidence="1" id="KW-0539">Nucleus</keyword>
<sequence length="452" mass="51675">MDTLIFEEVLYDIAYDVSEHSNSTNVNVLSLSEDDTPLVEQGKEFEVVIQKKNDATFPDHIGILIKKIPYVGLRFDSLQLAQESYCNYVKKVGFVTRIKNTNFDKTKKESKNNNEAGIRANKTYLALANEVVDVDKTNKFKSALWVDARCRASYEYFGDVVSFDTMYSRNKHGLLFASFISVNHHGKSTLLGCALLGNKEIRSLEWIFKHWLKWMGTTHRPSSRTSANSCLVLLGMSSQILDTDDLYDERRISCISMTMCLGTKSKKKLEDDAADSKGVVPCSSSSIIKRQFQREYTTSKFREVQHEFRKKRDCLVHGVTQEGDLFRVTVNEQYLLYGEPRSWTYSVEFDPETHKVRCECNMFGSRDFVICKEEAAMLHSGLDQLRSKLLDYRANLGSRRVPTIQNSTVTQRDPALGESDIQGPSKVSTKGRPRLKRLGSELDTSIKKYMRR</sequence>